<dbReference type="AlphaFoldDB" id="A0A917SR78"/>
<dbReference type="Pfam" id="PF06226">
    <property type="entry name" value="DUF1007"/>
    <property type="match status" value="1"/>
</dbReference>
<feature type="signal peptide" evidence="1">
    <location>
        <begin position="1"/>
        <end position="19"/>
    </location>
</feature>
<dbReference type="RefSeq" id="WP_036538460.1">
    <property type="nucleotide sequence ID" value="NZ_BMLF01000001.1"/>
</dbReference>
<feature type="chain" id="PRO_5036733509" evidence="1">
    <location>
        <begin position="20"/>
        <end position="209"/>
    </location>
</feature>
<dbReference type="GO" id="GO:0016301">
    <property type="term" value="F:kinase activity"/>
    <property type="evidence" value="ECO:0007669"/>
    <property type="project" value="UniProtKB-KW"/>
</dbReference>
<keyword evidence="2" id="KW-0418">Kinase</keyword>
<evidence type="ECO:0000256" key="1">
    <source>
        <dbReference type="SAM" id="SignalP"/>
    </source>
</evidence>
<protein>
    <submittedName>
        <fullName evidence="2">Polyphosphate kinase</fullName>
    </submittedName>
</protein>
<reference evidence="2" key="1">
    <citation type="journal article" date="2014" name="Int. J. Syst. Evol. Microbiol.">
        <title>Complete genome sequence of Corynebacterium casei LMG S-19264T (=DSM 44701T), isolated from a smear-ripened cheese.</title>
        <authorList>
            <consortium name="US DOE Joint Genome Institute (JGI-PGF)"/>
            <person name="Walter F."/>
            <person name="Albersmeier A."/>
            <person name="Kalinowski J."/>
            <person name="Ruckert C."/>
        </authorList>
    </citation>
    <scope>NUCLEOTIDE SEQUENCE</scope>
    <source>
        <strain evidence="2">CGMCC 1.6293</strain>
    </source>
</reference>
<keyword evidence="1" id="KW-0732">Signal</keyword>
<dbReference type="EMBL" id="BMLF01000001">
    <property type="protein sequence ID" value="GGL92351.1"/>
    <property type="molecule type" value="Genomic_DNA"/>
</dbReference>
<keyword evidence="3" id="KW-1185">Reference proteome</keyword>
<dbReference type="Proteomes" id="UP000649829">
    <property type="component" value="Unassembled WGS sequence"/>
</dbReference>
<organism evidence="2 3">
    <name type="scientific">Pseudooceanicola nanhaiensis</name>
    <dbReference type="NCBI Taxonomy" id="375761"/>
    <lineage>
        <taxon>Bacteria</taxon>
        <taxon>Pseudomonadati</taxon>
        <taxon>Pseudomonadota</taxon>
        <taxon>Alphaproteobacteria</taxon>
        <taxon>Rhodobacterales</taxon>
        <taxon>Paracoccaceae</taxon>
        <taxon>Pseudooceanicola</taxon>
    </lineage>
</organism>
<accession>A0A917SR78</accession>
<dbReference type="InterPro" id="IPR010412">
    <property type="entry name" value="DUF1007"/>
</dbReference>
<name>A0A917SR78_9RHOB</name>
<evidence type="ECO:0000313" key="3">
    <source>
        <dbReference type="Proteomes" id="UP000649829"/>
    </source>
</evidence>
<comment type="caution">
    <text evidence="2">The sequence shown here is derived from an EMBL/GenBank/DDBJ whole genome shotgun (WGS) entry which is preliminary data.</text>
</comment>
<sequence>MDRLLPALFAILLPLGAQAHPHIFVDTALALVTDAAGRPAGVEVTWRYDEFYSLLIFEDMGLDGDYDGTLTEAELARLTGFDMQWVDGYAGDLYVSAASGPVTLGPPEPRGTAVSGGRIETRHFRPFAEAAPPDLVLRAYDPTYYTAYDLTGGVTAPEGCAAVIEDPDLEAARKRVEEELDGRPPTIDDFPEVGEAFAQTVTIHCGAAQ</sequence>
<keyword evidence="2" id="KW-0808">Transferase</keyword>
<evidence type="ECO:0000313" key="2">
    <source>
        <dbReference type="EMBL" id="GGL92351.1"/>
    </source>
</evidence>
<reference evidence="2" key="2">
    <citation type="submission" date="2020-09" db="EMBL/GenBank/DDBJ databases">
        <authorList>
            <person name="Sun Q."/>
            <person name="Zhou Y."/>
        </authorList>
    </citation>
    <scope>NUCLEOTIDE SEQUENCE</scope>
    <source>
        <strain evidence="2">CGMCC 1.6293</strain>
    </source>
</reference>
<gene>
    <name evidence="2" type="ORF">GCM10011534_13160</name>
</gene>
<proteinExistence type="predicted"/>